<keyword evidence="4" id="KW-0788">Thiol protease</keyword>
<feature type="signal peptide" evidence="5">
    <location>
        <begin position="1"/>
        <end position="21"/>
    </location>
</feature>
<evidence type="ECO:0000256" key="1">
    <source>
        <dbReference type="ARBA" id="ARBA00007074"/>
    </source>
</evidence>
<dbReference type="Pfam" id="PF18348">
    <property type="entry name" value="SH3_16"/>
    <property type="match status" value="1"/>
</dbReference>
<dbReference type="Gene3D" id="3.90.1720.10">
    <property type="entry name" value="endopeptidase domain like (from Nostoc punctiforme)"/>
    <property type="match status" value="1"/>
</dbReference>
<organism evidence="7 8">
    <name type="scientific">Pseudopedobacter saltans</name>
    <dbReference type="NCBI Taxonomy" id="151895"/>
    <lineage>
        <taxon>Bacteria</taxon>
        <taxon>Pseudomonadati</taxon>
        <taxon>Bacteroidota</taxon>
        <taxon>Sphingobacteriia</taxon>
        <taxon>Sphingobacteriales</taxon>
        <taxon>Sphingobacteriaceae</taxon>
        <taxon>Pseudopedobacter</taxon>
    </lineage>
</organism>
<dbReference type="AlphaFoldDB" id="A0A2W5H573"/>
<proteinExistence type="inferred from homology"/>
<keyword evidence="2" id="KW-0645">Protease</keyword>
<protein>
    <submittedName>
        <fullName evidence="7">Glycoside hydrolase</fullName>
    </submittedName>
</protein>
<comment type="caution">
    <text evidence="7">The sequence shown here is derived from an EMBL/GenBank/DDBJ whole genome shotgun (WGS) entry which is preliminary data.</text>
</comment>
<evidence type="ECO:0000256" key="4">
    <source>
        <dbReference type="ARBA" id="ARBA00022807"/>
    </source>
</evidence>
<dbReference type="InterPro" id="IPR038765">
    <property type="entry name" value="Papain-like_cys_pep_sf"/>
</dbReference>
<keyword evidence="3 7" id="KW-0378">Hydrolase</keyword>
<name>A0A2W5H573_9SPHI</name>
<dbReference type="InterPro" id="IPR041382">
    <property type="entry name" value="SH3_16"/>
</dbReference>
<comment type="similarity">
    <text evidence="1">Belongs to the peptidase C40 family.</text>
</comment>
<evidence type="ECO:0000256" key="2">
    <source>
        <dbReference type="ARBA" id="ARBA00022670"/>
    </source>
</evidence>
<dbReference type="InterPro" id="IPR000064">
    <property type="entry name" value="NLP_P60_dom"/>
</dbReference>
<dbReference type="Gene3D" id="2.30.30.40">
    <property type="entry name" value="SH3 Domains"/>
    <property type="match status" value="2"/>
</dbReference>
<dbReference type="Proteomes" id="UP000249645">
    <property type="component" value="Unassembled WGS sequence"/>
</dbReference>
<gene>
    <name evidence="7" type="ORF">DI598_08795</name>
</gene>
<evidence type="ECO:0000313" key="7">
    <source>
        <dbReference type="EMBL" id="PZP49039.1"/>
    </source>
</evidence>
<evidence type="ECO:0000256" key="3">
    <source>
        <dbReference type="ARBA" id="ARBA00022801"/>
    </source>
</evidence>
<dbReference type="SUPFAM" id="SSF54001">
    <property type="entry name" value="Cysteine proteinases"/>
    <property type="match status" value="1"/>
</dbReference>
<dbReference type="InterPro" id="IPR051202">
    <property type="entry name" value="Peptidase_C40"/>
</dbReference>
<keyword evidence="5" id="KW-0732">Signal</keyword>
<feature type="domain" description="NlpC/P60" evidence="6">
    <location>
        <begin position="238"/>
        <end position="379"/>
    </location>
</feature>
<dbReference type="PANTHER" id="PTHR47053">
    <property type="entry name" value="MUREIN DD-ENDOPEPTIDASE MEPH-RELATED"/>
    <property type="match status" value="1"/>
</dbReference>
<evidence type="ECO:0000256" key="5">
    <source>
        <dbReference type="SAM" id="SignalP"/>
    </source>
</evidence>
<dbReference type="PANTHER" id="PTHR47053:SF1">
    <property type="entry name" value="MUREIN DD-ENDOPEPTIDASE MEPH-RELATED"/>
    <property type="match status" value="1"/>
</dbReference>
<feature type="chain" id="PRO_5015886747" evidence="5">
    <location>
        <begin position="22"/>
        <end position="391"/>
    </location>
</feature>
<evidence type="ECO:0000259" key="6">
    <source>
        <dbReference type="PROSITE" id="PS51935"/>
    </source>
</evidence>
<evidence type="ECO:0000313" key="8">
    <source>
        <dbReference type="Proteomes" id="UP000249645"/>
    </source>
</evidence>
<accession>A0A2W5H573</accession>
<reference evidence="7 8" key="1">
    <citation type="submission" date="2017-11" db="EMBL/GenBank/DDBJ databases">
        <title>Infants hospitalized years apart are colonized by the same room-sourced microbial strains.</title>
        <authorList>
            <person name="Brooks B."/>
            <person name="Olm M.R."/>
            <person name="Firek B.A."/>
            <person name="Baker R."/>
            <person name="Thomas B.C."/>
            <person name="Morowitz M.J."/>
            <person name="Banfield J.F."/>
        </authorList>
    </citation>
    <scope>NUCLEOTIDE SEQUENCE [LARGE SCALE GENOMIC DNA]</scope>
    <source>
        <strain evidence="7">S2_009_000_R2_76</strain>
    </source>
</reference>
<sequence>MENCWKLFFLCFICSFSIVKAQNMSNPEIAKAVGIVEKNLKPDHQSQFFQVKVLNDDSLLVETTSREAVRQLDSLLPNVPKKIQLLPETFDDNKSFGVVNLSVTNHRAAPAQAAEMMTQALMGTMVRILKKLPTGYLLVQTPDNYIAYVETSGIAVMTEKEKDEWEKMSKLIFVQLYGNVYSSPDEKSIPVSDIVAGDMLAIIGKKGKFYEVQYPDRKIGYISKKEAILYSDWVKSNKPTFDNIFTVGQKLMGVPYLWGGTSIKGVDCSGFMRTIFLMNGILLPRDASQQARVGESVDIVENGIVNVEKAKQNLLPGDLLFFGTKREDGTDKVTHVALYIGNGRFLQASGFVKISDFSPSSPDYDAFHMSQFLSAKRVLTHIGDAGITPFK</sequence>
<dbReference type="Pfam" id="PF00877">
    <property type="entry name" value="NLPC_P60"/>
    <property type="match status" value="1"/>
</dbReference>
<dbReference type="EMBL" id="QFOI01000131">
    <property type="protein sequence ID" value="PZP49039.1"/>
    <property type="molecule type" value="Genomic_DNA"/>
</dbReference>
<dbReference type="GO" id="GO:0006508">
    <property type="term" value="P:proteolysis"/>
    <property type="evidence" value="ECO:0007669"/>
    <property type="project" value="UniProtKB-KW"/>
</dbReference>
<dbReference type="GO" id="GO:0008234">
    <property type="term" value="F:cysteine-type peptidase activity"/>
    <property type="evidence" value="ECO:0007669"/>
    <property type="project" value="UniProtKB-KW"/>
</dbReference>
<dbReference type="PROSITE" id="PS51935">
    <property type="entry name" value="NLPC_P60"/>
    <property type="match status" value="1"/>
</dbReference>